<dbReference type="EMBL" id="CP113257">
    <property type="protein sequence ID" value="WAE52630.1"/>
    <property type="molecule type" value="Genomic_DNA"/>
</dbReference>
<dbReference type="RefSeq" id="WP_267931609.1">
    <property type="nucleotide sequence ID" value="NZ_CP113257.1"/>
</dbReference>
<gene>
    <name evidence="1" type="ORF">OSV15_00120</name>
</gene>
<protein>
    <submittedName>
        <fullName evidence="1">Uncharacterized protein</fullName>
    </submittedName>
</protein>
<dbReference type="Proteomes" id="UP001164632">
    <property type="component" value="Chromosome"/>
</dbReference>
<sequence length="217" mass="24527">MNRPIRDEVMRRTQRLGNKCHPAVAERYADELARYARLTSACEALESFTGLRPSADEDVFYLFAQRRSQIADVLALANLEAFEQEAASGIYLAIPYFARCSDKQPVWLVNRTAQRIIYIRRSQYGYASTDDGVDEYRAAGSAFVDGIAAGSVIEPGQKLQIDTYSMSWDGDFVSDRRVVLLIEGERGEWFASISKLAGYLWDEQLHGLHLLKMVKSL</sequence>
<evidence type="ECO:0000313" key="2">
    <source>
        <dbReference type="Proteomes" id="UP001164632"/>
    </source>
</evidence>
<name>A0AA47E347_9GAMM</name>
<evidence type="ECO:0000313" key="1">
    <source>
        <dbReference type="EMBL" id="WAE52630.1"/>
    </source>
</evidence>
<accession>A0AA47E347</accession>
<dbReference type="AlphaFoldDB" id="A0AA47E347"/>
<reference evidence="1" key="1">
    <citation type="submission" date="2022-11" db="EMBL/GenBank/DDBJ databases">
        <title>Genomic of Pseudomonas TF18.</title>
        <authorList>
            <person name="Liu T."/>
        </authorList>
    </citation>
    <scope>NUCLEOTIDE SEQUENCE</scope>
    <source>
        <strain evidence="1">TF18</strain>
    </source>
</reference>
<organism evidence="1 2">
    <name type="scientific">Stutzerimonas frequens</name>
    <dbReference type="NCBI Taxonomy" id="2968969"/>
    <lineage>
        <taxon>Bacteria</taxon>
        <taxon>Pseudomonadati</taxon>
        <taxon>Pseudomonadota</taxon>
        <taxon>Gammaproteobacteria</taxon>
        <taxon>Pseudomonadales</taxon>
        <taxon>Pseudomonadaceae</taxon>
        <taxon>Stutzerimonas</taxon>
    </lineage>
</organism>
<proteinExistence type="predicted"/>